<evidence type="ECO:0000313" key="3">
    <source>
        <dbReference type="EMBL" id="VFK76054.1"/>
    </source>
</evidence>
<evidence type="ECO:0000256" key="1">
    <source>
        <dbReference type="SAM" id="Phobius"/>
    </source>
</evidence>
<evidence type="ECO:0000313" key="2">
    <source>
        <dbReference type="EMBL" id="VFK33099.1"/>
    </source>
</evidence>
<dbReference type="EMBL" id="CAADFQ010000040">
    <property type="protein sequence ID" value="VFK33099.1"/>
    <property type="molecule type" value="Genomic_DNA"/>
</dbReference>
<keyword evidence="1" id="KW-1133">Transmembrane helix</keyword>
<sequence length="79" mass="8794">MPIVIKGLCVSTTLMSALRFIYSARLKTPLDYIVDFSSLHLFLILLAVVLPHFSVLVFAVFVNQGVSCLVRGMGRTDMF</sequence>
<accession>A0A450XUZ4</accession>
<keyword evidence="1" id="KW-0472">Membrane</keyword>
<keyword evidence="1" id="KW-0812">Transmembrane</keyword>
<dbReference type="EMBL" id="CAADGH010000040">
    <property type="protein sequence ID" value="VFK76054.1"/>
    <property type="molecule type" value="Genomic_DNA"/>
</dbReference>
<proteinExistence type="predicted"/>
<name>A0A450XUZ4_9GAMM</name>
<protein>
    <submittedName>
        <fullName evidence="2">Uncharacterized protein</fullName>
    </submittedName>
</protein>
<dbReference type="AlphaFoldDB" id="A0A450XUZ4"/>
<feature type="transmembrane region" description="Helical" evidence="1">
    <location>
        <begin position="39"/>
        <end position="62"/>
    </location>
</feature>
<reference evidence="2" key="1">
    <citation type="submission" date="2019-02" db="EMBL/GenBank/DDBJ databases">
        <authorList>
            <person name="Gruber-Vodicka R. H."/>
            <person name="Seah K. B. B."/>
        </authorList>
    </citation>
    <scope>NUCLEOTIDE SEQUENCE</scope>
    <source>
        <strain evidence="3">BECK_BZ198</strain>
        <strain evidence="2">BECK_BZ199</strain>
    </source>
</reference>
<gene>
    <name evidence="3" type="ORF">BECKMB1821H_GA0114242_10406</name>
    <name evidence="2" type="ORF">BECKMB1821I_GA0114274_10406</name>
</gene>
<organism evidence="2">
    <name type="scientific">Candidatus Kentrum sp. MB</name>
    <dbReference type="NCBI Taxonomy" id="2138164"/>
    <lineage>
        <taxon>Bacteria</taxon>
        <taxon>Pseudomonadati</taxon>
        <taxon>Pseudomonadota</taxon>
        <taxon>Gammaproteobacteria</taxon>
        <taxon>Candidatus Kentrum</taxon>
    </lineage>
</organism>